<name>A0ABX8WP45_9GAMM</name>
<feature type="region of interest" description="Disordered" evidence="1">
    <location>
        <begin position="25"/>
        <end position="47"/>
    </location>
</feature>
<protein>
    <recommendedName>
        <fullName evidence="4">Lipoprotein</fullName>
    </recommendedName>
</protein>
<evidence type="ECO:0000313" key="3">
    <source>
        <dbReference type="Proteomes" id="UP000824755"/>
    </source>
</evidence>
<evidence type="ECO:0008006" key="4">
    <source>
        <dbReference type="Google" id="ProtNLM"/>
    </source>
</evidence>
<dbReference type="RefSeq" id="WP_220379513.1">
    <property type="nucleotide sequence ID" value="NZ_CP080544.1"/>
</dbReference>
<feature type="compositionally biased region" description="Low complexity" evidence="1">
    <location>
        <begin position="30"/>
        <end position="46"/>
    </location>
</feature>
<keyword evidence="3" id="KW-1185">Reference proteome</keyword>
<accession>A0ABX8WP45</accession>
<evidence type="ECO:0000256" key="1">
    <source>
        <dbReference type="SAM" id="MobiDB-lite"/>
    </source>
</evidence>
<proteinExistence type="predicted"/>
<gene>
    <name evidence="2" type="ORF">H8L67_09110</name>
</gene>
<sequence length="185" mass="19081">MRNVAFATTLIIATLSGCQKQETMTPADVATAPSSAPAEAGAPPQSDAAEAISYETTIVKSAATDALNMQEGVGTLTNGRLESTGKAGFLMFGPYIGLKAGRYHLKIDGSVATVPEGKTIVVDVASDAGKNIIQKQEIAAPTQAGAALTEFDVTLPVDTAKVEVRVNVPEGAKVDITGYRLDTAK</sequence>
<dbReference type="EMBL" id="CP080544">
    <property type="protein sequence ID" value="QYR52728.1"/>
    <property type="molecule type" value="Genomic_DNA"/>
</dbReference>
<reference evidence="2 3" key="1">
    <citation type="submission" date="2021-08" db="EMBL/GenBank/DDBJ databases">
        <title>Lysobacter sp. strain CJ11 Genome sequencing and assembly.</title>
        <authorList>
            <person name="Kim I."/>
        </authorList>
    </citation>
    <scope>NUCLEOTIDE SEQUENCE [LARGE SCALE GENOMIC DNA]</scope>
    <source>
        <strain evidence="2 3">CJ11</strain>
    </source>
</reference>
<dbReference type="Proteomes" id="UP000824755">
    <property type="component" value="Chromosome"/>
</dbReference>
<dbReference type="PROSITE" id="PS51257">
    <property type="entry name" value="PROKAR_LIPOPROTEIN"/>
    <property type="match status" value="1"/>
</dbReference>
<organism evidence="2 3">
    <name type="scientific">Lysobacter soyae</name>
    <dbReference type="NCBI Taxonomy" id="2764185"/>
    <lineage>
        <taxon>Bacteria</taxon>
        <taxon>Pseudomonadati</taxon>
        <taxon>Pseudomonadota</taxon>
        <taxon>Gammaproteobacteria</taxon>
        <taxon>Lysobacterales</taxon>
        <taxon>Lysobacteraceae</taxon>
        <taxon>Lysobacter</taxon>
    </lineage>
</organism>
<evidence type="ECO:0000313" key="2">
    <source>
        <dbReference type="EMBL" id="QYR52728.1"/>
    </source>
</evidence>